<keyword evidence="1" id="KW-1133">Transmembrane helix</keyword>
<dbReference type="Pfam" id="PF06966">
    <property type="entry name" value="DUF1295"/>
    <property type="match status" value="1"/>
</dbReference>
<proteinExistence type="predicted"/>
<organism evidence="2 3">
    <name type="scientific">Nakamurella alba</name>
    <dbReference type="NCBI Taxonomy" id="2665158"/>
    <lineage>
        <taxon>Bacteria</taxon>
        <taxon>Bacillati</taxon>
        <taxon>Actinomycetota</taxon>
        <taxon>Actinomycetes</taxon>
        <taxon>Nakamurellales</taxon>
        <taxon>Nakamurellaceae</taxon>
        <taxon>Nakamurella</taxon>
    </lineage>
</organism>
<sequence>MVSWSALLVVLGGSLVAVALLMAVAFLIGKATGKYSVIDAIWGPGFVVVAAASFLLSLGHGDTLQRLALLLAIAIWGLRLGGYILLRNHGLPEDPRYTEMLEGAGPSAIVRKVQVPQGLAMWFVSLPVQVGMVLENPGTFARIVLVVGLLAWATGVGFEAIGDAQLAAFKKDPANKGTVMDRGLWRFTRHPNYFGDACQWWGIGLTVVWAWPGLVAFVGPLAMTYLIVAKTGKALTEKRMSSSKPGYAEYVARTSGFLPLPPKKGPVTAGEPR</sequence>
<keyword evidence="1" id="KW-0812">Transmembrane</keyword>
<feature type="transmembrane region" description="Helical" evidence="1">
    <location>
        <begin position="209"/>
        <end position="229"/>
    </location>
</feature>
<keyword evidence="1" id="KW-0472">Membrane</keyword>
<reference evidence="2 3" key="1">
    <citation type="submission" date="2019-11" db="EMBL/GenBank/DDBJ databases">
        <authorList>
            <person name="Jiang L.-Q."/>
        </authorList>
    </citation>
    <scope>NUCLEOTIDE SEQUENCE [LARGE SCALE GENOMIC DNA]</scope>
    <source>
        <strain evidence="2 3">YIM 132087</strain>
    </source>
</reference>
<keyword evidence="3" id="KW-1185">Reference proteome</keyword>
<evidence type="ECO:0000313" key="2">
    <source>
        <dbReference type="EMBL" id="MTD15933.1"/>
    </source>
</evidence>
<feature type="transmembrane region" description="Helical" evidence="1">
    <location>
        <begin position="40"/>
        <end position="61"/>
    </location>
</feature>
<dbReference type="InterPro" id="IPR010721">
    <property type="entry name" value="UstE-like"/>
</dbReference>
<accession>A0A7K1FRR6</accession>
<feature type="transmembrane region" description="Helical" evidence="1">
    <location>
        <begin position="140"/>
        <end position="161"/>
    </location>
</feature>
<dbReference type="GO" id="GO:0016020">
    <property type="term" value="C:membrane"/>
    <property type="evidence" value="ECO:0007669"/>
    <property type="project" value="TreeGrafter"/>
</dbReference>
<evidence type="ECO:0000256" key="1">
    <source>
        <dbReference type="SAM" id="Phobius"/>
    </source>
</evidence>
<protein>
    <submittedName>
        <fullName evidence="2">DUF1295 domain-containing protein</fullName>
    </submittedName>
</protein>
<dbReference type="AlphaFoldDB" id="A0A7K1FRR6"/>
<dbReference type="PROSITE" id="PS50244">
    <property type="entry name" value="S5A_REDUCTASE"/>
    <property type="match status" value="1"/>
</dbReference>
<dbReference type="PANTHER" id="PTHR32251">
    <property type="entry name" value="3-OXO-5-ALPHA-STEROID 4-DEHYDROGENASE"/>
    <property type="match status" value="1"/>
</dbReference>
<name>A0A7K1FRR6_9ACTN</name>
<comment type="caution">
    <text evidence="2">The sequence shown here is derived from an EMBL/GenBank/DDBJ whole genome shotgun (WGS) entry which is preliminary data.</text>
</comment>
<dbReference type="Proteomes" id="UP000460221">
    <property type="component" value="Unassembled WGS sequence"/>
</dbReference>
<dbReference type="EMBL" id="WLYK01000008">
    <property type="protein sequence ID" value="MTD15933.1"/>
    <property type="molecule type" value="Genomic_DNA"/>
</dbReference>
<gene>
    <name evidence="2" type="ORF">GIS00_18520</name>
</gene>
<evidence type="ECO:0000313" key="3">
    <source>
        <dbReference type="Proteomes" id="UP000460221"/>
    </source>
</evidence>
<feature type="transmembrane region" description="Helical" evidence="1">
    <location>
        <begin position="6"/>
        <end position="28"/>
    </location>
</feature>
<feature type="transmembrane region" description="Helical" evidence="1">
    <location>
        <begin position="67"/>
        <end position="86"/>
    </location>
</feature>
<dbReference type="RefSeq" id="WP_154769932.1">
    <property type="nucleotide sequence ID" value="NZ_WLYK01000008.1"/>
</dbReference>
<dbReference type="Gene3D" id="1.20.120.1630">
    <property type="match status" value="1"/>
</dbReference>
<dbReference type="PANTHER" id="PTHR32251:SF17">
    <property type="entry name" value="STEROID 5-ALPHA REDUCTASE C-TERMINAL DOMAIN-CONTAINING PROTEIN"/>
    <property type="match status" value="1"/>
</dbReference>